<proteinExistence type="inferred from homology"/>
<evidence type="ECO:0000256" key="2">
    <source>
        <dbReference type="ARBA" id="ARBA00006898"/>
    </source>
</evidence>
<comment type="caution">
    <text evidence="8">The sequence shown here is derived from an EMBL/GenBank/DDBJ whole genome shotgun (WGS) entry which is preliminary data.</text>
</comment>
<dbReference type="PANTHER" id="PTHR15561">
    <property type="entry name" value="CALCITONIN GENE-RELATED PEPTIDE-RECEPTOR COMPONENT PROTEIN"/>
    <property type="match status" value="1"/>
</dbReference>
<keyword evidence="4" id="KW-0240">DNA-directed RNA polymerase</keyword>
<dbReference type="GeneID" id="90038670"/>
<evidence type="ECO:0000256" key="1">
    <source>
        <dbReference type="ARBA" id="ARBA00004123"/>
    </source>
</evidence>
<feature type="domain" description="RNA polymerase Rpb4/RPC9 core" evidence="7">
    <location>
        <begin position="1"/>
        <end position="132"/>
    </location>
</feature>
<evidence type="ECO:0000256" key="4">
    <source>
        <dbReference type="ARBA" id="ARBA00022478"/>
    </source>
</evidence>
<evidence type="ECO:0000259" key="7">
    <source>
        <dbReference type="SMART" id="SM00657"/>
    </source>
</evidence>
<dbReference type="InterPro" id="IPR038846">
    <property type="entry name" value="RPC9"/>
</dbReference>
<comment type="subcellular location">
    <subcellularLocation>
        <location evidence="1">Nucleus</location>
    </subcellularLocation>
</comment>
<sequence>MKAEVARDKLLSNFEVLQHINDIKRRQKQSSASRHRSALKTENLETILLELHTYLGEKAHSAAAKQNPADIKTFMQEISVYDLEKAEKLQIINIAPTSLVTLYCLIEEYEQRFTEEQGNHMLELIQKYLHPAPPPPTAGA</sequence>
<keyword evidence="5" id="KW-0804">Transcription</keyword>
<organism evidence="8 9">
    <name type="scientific">Myxozyma melibiosi</name>
    <dbReference type="NCBI Taxonomy" id="54550"/>
    <lineage>
        <taxon>Eukaryota</taxon>
        <taxon>Fungi</taxon>
        <taxon>Dikarya</taxon>
        <taxon>Ascomycota</taxon>
        <taxon>Saccharomycotina</taxon>
        <taxon>Lipomycetes</taxon>
        <taxon>Lipomycetales</taxon>
        <taxon>Lipomycetaceae</taxon>
        <taxon>Myxozyma</taxon>
    </lineage>
</organism>
<evidence type="ECO:0000256" key="5">
    <source>
        <dbReference type="ARBA" id="ARBA00023163"/>
    </source>
</evidence>
<comment type="similarity">
    <text evidence="2">Belongs to the eukaryotic RPC9 RNA polymerase subunit family.</text>
</comment>
<dbReference type="InterPro" id="IPR005574">
    <property type="entry name" value="Rpb4/RPC9"/>
</dbReference>
<evidence type="ECO:0000313" key="8">
    <source>
        <dbReference type="EMBL" id="KAK7204198.1"/>
    </source>
</evidence>
<dbReference type="PANTHER" id="PTHR15561:SF0">
    <property type="entry name" value="DNA-DIRECTED RNA POLYMERASE III SUBUNIT RPC9"/>
    <property type="match status" value="1"/>
</dbReference>
<evidence type="ECO:0000256" key="6">
    <source>
        <dbReference type="ARBA" id="ARBA00023242"/>
    </source>
</evidence>
<evidence type="ECO:0000256" key="3">
    <source>
        <dbReference type="ARBA" id="ARBA00016672"/>
    </source>
</evidence>
<dbReference type="Gene3D" id="1.20.1250.40">
    <property type="match status" value="1"/>
</dbReference>
<dbReference type="InterPro" id="IPR038324">
    <property type="entry name" value="Rpb4/RPC9_sf"/>
</dbReference>
<dbReference type="RefSeq" id="XP_064767231.1">
    <property type="nucleotide sequence ID" value="XM_064913158.1"/>
</dbReference>
<dbReference type="SMART" id="SM00657">
    <property type="entry name" value="RPOL4c"/>
    <property type="match status" value="1"/>
</dbReference>
<evidence type="ECO:0000313" key="9">
    <source>
        <dbReference type="Proteomes" id="UP001498771"/>
    </source>
</evidence>
<keyword evidence="9" id="KW-1185">Reference proteome</keyword>
<protein>
    <recommendedName>
        <fullName evidence="3">DNA-directed RNA polymerase III subunit RPC9</fullName>
    </recommendedName>
</protein>
<name>A0ABR1F534_9ASCO</name>
<keyword evidence="6" id="KW-0539">Nucleus</keyword>
<accession>A0ABR1F534</accession>
<dbReference type="Pfam" id="PF03874">
    <property type="entry name" value="RNA_pol_Rpb4"/>
    <property type="match status" value="1"/>
</dbReference>
<gene>
    <name evidence="8" type="ORF">BZA70DRAFT_281784</name>
</gene>
<dbReference type="InterPro" id="IPR010997">
    <property type="entry name" value="HRDC-like_sf"/>
</dbReference>
<dbReference type="SUPFAM" id="SSF47819">
    <property type="entry name" value="HRDC-like"/>
    <property type="match status" value="1"/>
</dbReference>
<dbReference type="Proteomes" id="UP001498771">
    <property type="component" value="Unassembled WGS sequence"/>
</dbReference>
<dbReference type="EMBL" id="JBBJBU010000009">
    <property type="protein sequence ID" value="KAK7204198.1"/>
    <property type="molecule type" value="Genomic_DNA"/>
</dbReference>
<reference evidence="8 9" key="1">
    <citation type="submission" date="2024-03" db="EMBL/GenBank/DDBJ databases">
        <title>Genome-scale model development and genomic sequencing of the oleaginous clade Lipomyces.</title>
        <authorList>
            <consortium name="Lawrence Berkeley National Laboratory"/>
            <person name="Czajka J.J."/>
            <person name="Han Y."/>
            <person name="Kim J."/>
            <person name="Mondo S.J."/>
            <person name="Hofstad B.A."/>
            <person name="Robles A."/>
            <person name="Haridas S."/>
            <person name="Riley R."/>
            <person name="LaButti K."/>
            <person name="Pangilinan J."/>
            <person name="Andreopoulos W."/>
            <person name="Lipzen A."/>
            <person name="Yan J."/>
            <person name="Wang M."/>
            <person name="Ng V."/>
            <person name="Grigoriev I.V."/>
            <person name="Spatafora J.W."/>
            <person name="Magnuson J.K."/>
            <person name="Baker S.E."/>
            <person name="Pomraning K.R."/>
        </authorList>
    </citation>
    <scope>NUCLEOTIDE SEQUENCE [LARGE SCALE GENOMIC DNA]</scope>
    <source>
        <strain evidence="8 9">Phaff 52-87</strain>
    </source>
</reference>
<dbReference type="InterPro" id="IPR006590">
    <property type="entry name" value="RNA_pol_Rpb4/RPC9_core"/>
</dbReference>